<dbReference type="EMBL" id="JAJGNA010000001">
    <property type="protein sequence ID" value="MCC4306974.1"/>
    <property type="molecule type" value="Genomic_DNA"/>
</dbReference>
<sequence length="246" mass="27267">MTRLLHLDASPRPGRAGTHEHGSLSRRLSHHFIEQWKAARPDDPVTRRDLGARPPSLLTVDWIEAAFTPSGQRSAALQQALAESDVLVDEVIAADVLVLGVPLYNYSYPAAFKAWIDQIVRVERTLSFDPSNLEHPVGPLLNDRPRHAVILSSRGGHGLGAGGPLAHMNHLEASVRTALELIGIEHFHEVAIEYQEEGGERLQRSIRDALVEVERLVVRLQAARDEFNQGHYHQGHARIASGVHPR</sequence>
<dbReference type="Proteomes" id="UP001108027">
    <property type="component" value="Unassembled WGS sequence"/>
</dbReference>
<dbReference type="InterPro" id="IPR050104">
    <property type="entry name" value="FMN-dep_NADH:Q_OxRdtase_AzoR1"/>
</dbReference>
<comment type="subunit">
    <text evidence="6">Homodimer.</text>
</comment>
<evidence type="ECO:0000256" key="7">
    <source>
        <dbReference type="SAM" id="MobiDB-lite"/>
    </source>
</evidence>
<dbReference type="GO" id="GO:0009055">
    <property type="term" value="F:electron transfer activity"/>
    <property type="evidence" value="ECO:0007669"/>
    <property type="project" value="UniProtKB-UniRule"/>
</dbReference>
<feature type="domain" description="Flavodoxin-like fold" evidence="8">
    <location>
        <begin position="3"/>
        <end position="214"/>
    </location>
</feature>
<feature type="binding site" evidence="6">
    <location>
        <begin position="23"/>
        <end position="25"/>
    </location>
    <ligand>
        <name>FMN</name>
        <dbReference type="ChEBI" id="CHEBI:58210"/>
    </ligand>
</feature>
<keyword evidence="2 6" id="KW-0288">FMN</keyword>
<reference evidence="9" key="1">
    <citation type="submission" date="2021-10" db="EMBL/GenBank/DDBJ databases">
        <title>The diversity and Nitrogen Metabolism of Culturable Nitrate-Utilizing Bacteria Within the Oxygen Minimum Zone of the Changjiang (Yangtze River)Estuary.</title>
        <authorList>
            <person name="Zhang D."/>
            <person name="Zheng J."/>
            <person name="Liu S."/>
            <person name="He W."/>
        </authorList>
    </citation>
    <scope>NUCLEOTIDE SEQUENCE</scope>
    <source>
        <strain evidence="9">FXH-223</strain>
    </source>
</reference>
<dbReference type="GO" id="GO:0010181">
    <property type="term" value="F:FMN binding"/>
    <property type="evidence" value="ECO:0007669"/>
    <property type="project" value="UniProtKB-UniRule"/>
</dbReference>
<gene>
    <name evidence="6" type="primary">azoR</name>
    <name evidence="9" type="ORF">LL252_00195</name>
</gene>
<proteinExistence type="inferred from homology"/>
<dbReference type="EC" id="1.6.5.-" evidence="6"/>
<keyword evidence="10" id="KW-1185">Reference proteome</keyword>
<keyword evidence="3 6" id="KW-0560">Oxidoreductase</keyword>
<feature type="region of interest" description="Disordered" evidence="7">
    <location>
        <begin position="1"/>
        <end position="25"/>
    </location>
</feature>
<accession>A0A9Q3YKP5</accession>
<comment type="catalytic activity">
    <reaction evidence="6">
        <text>2 a quinone + NADH + H(+) = 2 a 1,4-benzosemiquinone + NAD(+)</text>
        <dbReference type="Rhea" id="RHEA:65952"/>
        <dbReference type="ChEBI" id="CHEBI:15378"/>
        <dbReference type="ChEBI" id="CHEBI:57540"/>
        <dbReference type="ChEBI" id="CHEBI:57945"/>
        <dbReference type="ChEBI" id="CHEBI:132124"/>
        <dbReference type="ChEBI" id="CHEBI:134225"/>
    </reaction>
</comment>
<comment type="function">
    <text evidence="6">Also exhibits azoreductase activity. Catalyzes the reductive cleavage of the azo bond in aromatic azo compounds to the corresponding amines.</text>
</comment>
<dbReference type="Pfam" id="PF02525">
    <property type="entry name" value="Flavodoxin_2"/>
    <property type="match status" value="1"/>
</dbReference>
<dbReference type="InterPro" id="IPR003680">
    <property type="entry name" value="Flavodoxin_fold"/>
</dbReference>
<evidence type="ECO:0000256" key="2">
    <source>
        <dbReference type="ARBA" id="ARBA00022643"/>
    </source>
</evidence>
<protein>
    <recommendedName>
        <fullName evidence="6">FMN dependent NADH:quinone oxidoreductase</fullName>
        <ecNumber evidence="6">1.6.5.-</ecNumber>
    </recommendedName>
    <alternativeName>
        <fullName evidence="6">Azo-dye reductase</fullName>
    </alternativeName>
    <alternativeName>
        <fullName evidence="6">FMN-dependent NADH-azo compound oxidoreductase</fullName>
    </alternativeName>
    <alternativeName>
        <fullName evidence="6">FMN-dependent NADH-azoreductase</fullName>
        <ecNumber evidence="6">1.7.1.17</ecNumber>
    </alternativeName>
</protein>
<dbReference type="GO" id="GO:0016655">
    <property type="term" value="F:oxidoreductase activity, acting on NAD(P)H, quinone or similar compound as acceptor"/>
    <property type="evidence" value="ECO:0007669"/>
    <property type="project" value="InterPro"/>
</dbReference>
<evidence type="ECO:0000256" key="3">
    <source>
        <dbReference type="ARBA" id="ARBA00023002"/>
    </source>
</evidence>
<keyword evidence="4 6" id="KW-0520">NAD</keyword>
<comment type="caution">
    <text evidence="9">The sequence shown here is derived from an EMBL/GenBank/DDBJ whole genome shotgun (WGS) entry which is preliminary data.</text>
</comment>
<keyword evidence="1 6" id="KW-0285">Flavoprotein</keyword>
<dbReference type="InterPro" id="IPR029039">
    <property type="entry name" value="Flavoprotein-like_sf"/>
</dbReference>
<feature type="binding site" evidence="6">
    <location>
        <begin position="153"/>
        <end position="156"/>
    </location>
    <ligand>
        <name>FMN</name>
        <dbReference type="ChEBI" id="CHEBI:58210"/>
    </ligand>
</feature>
<dbReference type="RefSeq" id="WP_228232088.1">
    <property type="nucleotide sequence ID" value="NZ_JAJGNA010000001.1"/>
</dbReference>
<evidence type="ECO:0000256" key="4">
    <source>
        <dbReference type="ARBA" id="ARBA00023027"/>
    </source>
</evidence>
<dbReference type="PANTHER" id="PTHR43741:SF2">
    <property type="entry name" value="FMN-DEPENDENT NADH:QUINONE OXIDOREDUCTASE"/>
    <property type="match status" value="1"/>
</dbReference>
<comment type="similarity">
    <text evidence="6">Belongs to the azoreductase type 1 family.</text>
</comment>
<dbReference type="Gene3D" id="3.40.50.360">
    <property type="match status" value="1"/>
</dbReference>
<evidence type="ECO:0000256" key="6">
    <source>
        <dbReference type="HAMAP-Rule" id="MF_01216"/>
    </source>
</evidence>
<dbReference type="AlphaFoldDB" id="A0A9Q3YKP5"/>
<comment type="caution">
    <text evidence="6">Lacks conserved residue(s) required for the propagation of feature annotation.</text>
</comment>
<dbReference type="PANTHER" id="PTHR43741">
    <property type="entry name" value="FMN-DEPENDENT NADH-AZOREDUCTASE 1"/>
    <property type="match status" value="1"/>
</dbReference>
<comment type="cofactor">
    <cofactor evidence="6">
        <name>FMN</name>
        <dbReference type="ChEBI" id="CHEBI:58210"/>
    </cofactor>
    <text evidence="6">Binds 1 FMN per subunit.</text>
</comment>
<dbReference type="SUPFAM" id="SSF52218">
    <property type="entry name" value="Flavoproteins"/>
    <property type="match status" value="1"/>
</dbReference>
<organism evidence="9 10">
    <name type="scientific">Alloalcanivorax marinus</name>
    <dbReference type="NCBI Taxonomy" id="1177169"/>
    <lineage>
        <taxon>Bacteria</taxon>
        <taxon>Pseudomonadati</taxon>
        <taxon>Pseudomonadota</taxon>
        <taxon>Gammaproteobacteria</taxon>
        <taxon>Oceanospirillales</taxon>
        <taxon>Alcanivoracaceae</taxon>
        <taxon>Alloalcanivorax</taxon>
    </lineage>
</organism>
<name>A0A9Q3YKP5_9GAMM</name>
<dbReference type="HAMAP" id="MF_01216">
    <property type="entry name" value="Azoreductase_type1"/>
    <property type="match status" value="1"/>
</dbReference>
<dbReference type="EC" id="1.7.1.17" evidence="6"/>
<dbReference type="GO" id="GO:0016652">
    <property type="term" value="F:oxidoreductase activity, acting on NAD(P)H as acceptor"/>
    <property type="evidence" value="ECO:0007669"/>
    <property type="project" value="UniProtKB-UniRule"/>
</dbReference>
<feature type="binding site" evidence="6">
    <location>
        <position position="10"/>
    </location>
    <ligand>
        <name>FMN</name>
        <dbReference type="ChEBI" id="CHEBI:58210"/>
    </ligand>
</feature>
<evidence type="ECO:0000313" key="10">
    <source>
        <dbReference type="Proteomes" id="UP001108027"/>
    </source>
</evidence>
<evidence type="ECO:0000313" key="9">
    <source>
        <dbReference type="EMBL" id="MCC4306974.1"/>
    </source>
</evidence>
<evidence type="ECO:0000259" key="8">
    <source>
        <dbReference type="Pfam" id="PF02525"/>
    </source>
</evidence>
<evidence type="ECO:0000256" key="1">
    <source>
        <dbReference type="ARBA" id="ARBA00022630"/>
    </source>
</evidence>
<comment type="function">
    <text evidence="6">Quinone reductase that provides resistance to thiol-specific stress caused by electrophilic quinones.</text>
</comment>
<dbReference type="InterPro" id="IPR023048">
    <property type="entry name" value="NADH:quinone_OxRdtase_FMN_depd"/>
</dbReference>
<evidence type="ECO:0000256" key="5">
    <source>
        <dbReference type="ARBA" id="ARBA00048542"/>
    </source>
</evidence>
<comment type="catalytic activity">
    <reaction evidence="5">
        <text>N,N-dimethyl-1,4-phenylenediamine + anthranilate + 2 NAD(+) = 2-(4-dimethylaminophenyl)diazenylbenzoate + 2 NADH + 2 H(+)</text>
        <dbReference type="Rhea" id="RHEA:55872"/>
        <dbReference type="ChEBI" id="CHEBI:15378"/>
        <dbReference type="ChEBI" id="CHEBI:15783"/>
        <dbReference type="ChEBI" id="CHEBI:16567"/>
        <dbReference type="ChEBI" id="CHEBI:57540"/>
        <dbReference type="ChEBI" id="CHEBI:57945"/>
        <dbReference type="ChEBI" id="CHEBI:71579"/>
        <dbReference type="EC" id="1.7.1.17"/>
    </reaction>
    <physiologicalReaction direction="right-to-left" evidence="5">
        <dbReference type="Rhea" id="RHEA:55874"/>
    </physiologicalReaction>
</comment>